<dbReference type="OrthoDB" id="1690708at2"/>
<feature type="transmembrane region" description="Helical" evidence="1">
    <location>
        <begin position="40"/>
        <end position="58"/>
    </location>
</feature>
<keyword evidence="1" id="KW-0812">Transmembrane</keyword>
<gene>
    <name evidence="2" type="ORF">SSCH_710006</name>
</gene>
<keyword evidence="1" id="KW-0472">Membrane</keyword>
<feature type="transmembrane region" description="Helical" evidence="1">
    <location>
        <begin position="147"/>
        <end position="168"/>
    </location>
</feature>
<name>A0A0B7MQT1_9FIRM</name>
<dbReference type="AlphaFoldDB" id="A0A0B7MQT1"/>
<proteinExistence type="predicted"/>
<dbReference type="Proteomes" id="UP000046155">
    <property type="component" value="Unassembled WGS sequence"/>
</dbReference>
<keyword evidence="3" id="KW-1185">Reference proteome</keyword>
<accession>A0A0B7MQT1</accession>
<evidence type="ECO:0000313" key="3">
    <source>
        <dbReference type="Proteomes" id="UP000046155"/>
    </source>
</evidence>
<dbReference type="EMBL" id="CDRZ01000271">
    <property type="protein sequence ID" value="CEO90062.1"/>
    <property type="molecule type" value="Genomic_DNA"/>
</dbReference>
<dbReference type="RefSeq" id="WP_044665879.1">
    <property type="nucleotide sequence ID" value="NZ_CDRZ01000271.1"/>
</dbReference>
<sequence length="182" mass="19256">MNKLDFKLKDIVYMAITAAAMMVVSFFTVPLVVALPIPGIRTIVVAPFYGLLIALAVVKIKKVGTCTIVSTLCGLPLAFISPVILMFCVASGITADLVFFLLGRDALNRAKVSIVGGTYMGTMMVYGELMGALILRDTPISAVLQNPLVLLLTFVLSAVLGALGSLLATRISKEFRGISTVG</sequence>
<feature type="transmembrane region" description="Helical" evidence="1">
    <location>
        <begin position="12"/>
        <end position="33"/>
    </location>
</feature>
<organism evidence="2 3">
    <name type="scientific">Syntrophaceticus schinkii</name>
    <dbReference type="NCBI Taxonomy" id="499207"/>
    <lineage>
        <taxon>Bacteria</taxon>
        <taxon>Bacillati</taxon>
        <taxon>Bacillota</taxon>
        <taxon>Clostridia</taxon>
        <taxon>Thermoanaerobacterales</taxon>
        <taxon>Thermoanaerobacterales Family III. Incertae Sedis</taxon>
        <taxon>Syntrophaceticus</taxon>
    </lineage>
</organism>
<keyword evidence="1" id="KW-1133">Transmembrane helix</keyword>
<evidence type="ECO:0000256" key="1">
    <source>
        <dbReference type="SAM" id="Phobius"/>
    </source>
</evidence>
<protein>
    <submittedName>
        <fullName evidence="2">Heptaprenyl diphosphate synthase component I</fullName>
    </submittedName>
</protein>
<feature type="transmembrane region" description="Helical" evidence="1">
    <location>
        <begin position="114"/>
        <end position="135"/>
    </location>
</feature>
<reference evidence="3" key="1">
    <citation type="submission" date="2015-01" db="EMBL/GenBank/DDBJ databases">
        <authorList>
            <person name="Manzoor Shahid"/>
            <person name="Zubair Saima"/>
        </authorList>
    </citation>
    <scope>NUCLEOTIDE SEQUENCE [LARGE SCALE GENOMIC DNA]</scope>
    <source>
        <strain evidence="3">Sp3</strain>
    </source>
</reference>
<evidence type="ECO:0000313" key="2">
    <source>
        <dbReference type="EMBL" id="CEO90062.1"/>
    </source>
</evidence>
<feature type="transmembrane region" description="Helical" evidence="1">
    <location>
        <begin position="78"/>
        <end position="102"/>
    </location>
</feature>